<dbReference type="Proteomes" id="UP000217257">
    <property type="component" value="Chromosome"/>
</dbReference>
<sequence>MRDYRDAVAVVALGACTPIGLTAQVTHAERAAGTTGFVCTEVRDDRRGRIRASRLPLLKEDRTRTQRMVALGVTALEECLAEVKQWGVQRLPLILGLPEQMHGAPWEQEELKEALEQQMAAVRLEWEPGEWREGRAGLFPALARARELLRRQRSPWVLVGGVDCLSDRASLRRLVESGRCLTEERRAGVLPGEGAGFVLLANAETVRQQRLVVKGWIVAESSAREERHFRQGEPNQSDGLTAVFHQLRYHPLVRGQRVDRVLSCQTGESYWAKEFALAYLRNAELFPEPLMIEDVAQGLGEVGAAAGALQVGYGLYVLRKLGGRRALVYGSSDGGCVGACVLAVQP</sequence>
<dbReference type="Gene3D" id="3.40.47.10">
    <property type="match status" value="1"/>
</dbReference>
<evidence type="ECO:0008006" key="3">
    <source>
        <dbReference type="Google" id="ProtNLM"/>
    </source>
</evidence>
<dbReference type="InterPro" id="IPR016039">
    <property type="entry name" value="Thiolase-like"/>
</dbReference>
<dbReference type="SUPFAM" id="SSF53901">
    <property type="entry name" value="Thiolase-like"/>
    <property type="match status" value="1"/>
</dbReference>
<protein>
    <recommendedName>
        <fullName evidence="3">3-oxoacyl-ACP synthase</fullName>
    </recommendedName>
</protein>
<dbReference type="KEGG" id="cfus:CYFUS_003812"/>
<organism evidence="1 2">
    <name type="scientific">Cystobacter fuscus</name>
    <dbReference type="NCBI Taxonomy" id="43"/>
    <lineage>
        <taxon>Bacteria</taxon>
        <taxon>Pseudomonadati</taxon>
        <taxon>Myxococcota</taxon>
        <taxon>Myxococcia</taxon>
        <taxon>Myxococcales</taxon>
        <taxon>Cystobacterineae</taxon>
        <taxon>Archangiaceae</taxon>
        <taxon>Cystobacter</taxon>
    </lineage>
</organism>
<proteinExistence type="predicted"/>
<evidence type="ECO:0000313" key="1">
    <source>
        <dbReference type="EMBL" id="ATB38378.1"/>
    </source>
</evidence>
<evidence type="ECO:0000313" key="2">
    <source>
        <dbReference type="Proteomes" id="UP000217257"/>
    </source>
</evidence>
<dbReference type="GO" id="GO:0016746">
    <property type="term" value="F:acyltransferase activity"/>
    <property type="evidence" value="ECO:0007669"/>
    <property type="project" value="InterPro"/>
</dbReference>
<accession>A0A250J4E1</accession>
<reference evidence="1 2" key="1">
    <citation type="submission" date="2017-06" db="EMBL/GenBank/DDBJ databases">
        <title>Sequencing and comparative analysis of myxobacterial genomes.</title>
        <authorList>
            <person name="Rupp O."/>
            <person name="Goesmann A."/>
            <person name="Sogaard-Andersen L."/>
        </authorList>
    </citation>
    <scope>NUCLEOTIDE SEQUENCE [LARGE SCALE GENOMIC DNA]</scope>
    <source>
        <strain evidence="1 2">DSM 52655</strain>
    </source>
</reference>
<dbReference type="EMBL" id="CP022098">
    <property type="protein sequence ID" value="ATB38378.1"/>
    <property type="molecule type" value="Genomic_DNA"/>
</dbReference>
<dbReference type="AlphaFoldDB" id="A0A250J4E1"/>
<gene>
    <name evidence="1" type="ORF">CYFUS_003812</name>
</gene>
<name>A0A250J4E1_9BACT</name>